<feature type="transmembrane region" description="Helical" evidence="2">
    <location>
        <begin position="148"/>
        <end position="170"/>
    </location>
</feature>
<feature type="compositionally biased region" description="Basic and acidic residues" evidence="1">
    <location>
        <begin position="222"/>
        <end position="234"/>
    </location>
</feature>
<protein>
    <submittedName>
        <fullName evidence="3">Uncharacterized protein</fullName>
    </submittedName>
</protein>
<feature type="compositionally biased region" description="Polar residues" evidence="1">
    <location>
        <begin position="199"/>
        <end position="211"/>
    </location>
</feature>
<dbReference type="Proteomes" id="UP001140453">
    <property type="component" value="Unassembled WGS sequence"/>
</dbReference>
<keyword evidence="2" id="KW-0812">Transmembrane</keyword>
<comment type="caution">
    <text evidence="3">The sequence shown here is derived from an EMBL/GenBank/DDBJ whole genome shotgun (WGS) entry which is preliminary data.</text>
</comment>
<keyword evidence="2" id="KW-1133">Transmembrane helix</keyword>
<evidence type="ECO:0000256" key="2">
    <source>
        <dbReference type="SAM" id="Phobius"/>
    </source>
</evidence>
<feature type="region of interest" description="Disordered" evidence="1">
    <location>
        <begin position="196"/>
        <end position="249"/>
    </location>
</feature>
<sequence>MADKCTDPDNIVCEGLNGLKSLVTPFLPGAGPATPTMPTTSFITLSVASSVSTISEDVSSSPSPPPAFQSTLPSTITEISTSTSVVEAGISATQPFITNLPTAPTSIPNTLPTSTLSSTSQPPTTTASAGAEAAAPIVAQAQSFPTGLVAGLSVTLVVLVGSGIALWYFCLRRRSRNRPMPDYSGEEASVVEIYRPNHVSRSTNKTDSTDGARQPNVAYDDTSMREVQERRISRPESWQPRPPSIFTLTDNRTSFEDTESVFPEPLSPRPVVQQTLQRVSMPRPVDASIFKSGGRQSNSGDSSDTSNTYSVRQVVVKRPAPGRARERSASPALQSKPKLNQVRESAKVLAKLNSLATRRKAASDAESTTSAASREVPIGLVSEQPEAEESSPANKVQKTYSLRRSPLAQNPFTDPTNEDWRVQSDAEESMESPTLKTANPDTAQESQDNGTPEPFQNDEAEKQGQEPEDSGSKGLVEEEEERAQLDSK</sequence>
<reference evidence="3" key="1">
    <citation type="submission" date="2022-10" db="EMBL/GenBank/DDBJ databases">
        <title>Tapping the CABI collections for fungal endophytes: first genome assemblies for Collariella, Neodidymelliopsis, Ascochyta clinopodiicola, Didymella pomorum, Didymosphaeria variabile, Neocosmospora piperis and Neocucurbitaria cava.</title>
        <authorList>
            <person name="Hill R."/>
        </authorList>
    </citation>
    <scope>NUCLEOTIDE SEQUENCE</scope>
    <source>
        <strain evidence="3">IMI 355082</strain>
    </source>
</reference>
<keyword evidence="4" id="KW-1185">Reference proteome</keyword>
<proteinExistence type="predicted"/>
<feature type="compositionally biased region" description="Polar residues" evidence="1">
    <location>
        <begin position="431"/>
        <end position="450"/>
    </location>
</feature>
<evidence type="ECO:0000313" key="4">
    <source>
        <dbReference type="Proteomes" id="UP001140453"/>
    </source>
</evidence>
<accession>A0A9W8YWE0</accession>
<feature type="compositionally biased region" description="Low complexity" evidence="1">
    <location>
        <begin position="297"/>
        <end position="310"/>
    </location>
</feature>
<dbReference type="EMBL" id="JAPEVB010000002">
    <property type="protein sequence ID" value="KAJ4393098.1"/>
    <property type="molecule type" value="Genomic_DNA"/>
</dbReference>
<feature type="region of interest" description="Disordered" evidence="1">
    <location>
        <begin position="356"/>
        <end position="488"/>
    </location>
</feature>
<feature type="compositionally biased region" description="Low complexity" evidence="1">
    <location>
        <begin position="364"/>
        <end position="373"/>
    </location>
</feature>
<feature type="region of interest" description="Disordered" evidence="1">
    <location>
        <begin position="277"/>
        <end position="342"/>
    </location>
</feature>
<feature type="compositionally biased region" description="Polar residues" evidence="1">
    <location>
        <begin position="394"/>
        <end position="415"/>
    </location>
</feature>
<dbReference type="OrthoDB" id="5239649at2759"/>
<keyword evidence="2" id="KW-0472">Membrane</keyword>
<dbReference type="AlphaFoldDB" id="A0A9W8YWE0"/>
<name>A0A9W8YWE0_9PEZI</name>
<evidence type="ECO:0000256" key="1">
    <source>
        <dbReference type="SAM" id="MobiDB-lite"/>
    </source>
</evidence>
<gene>
    <name evidence="3" type="ORF">N0V93_002305</name>
</gene>
<organism evidence="3 4">
    <name type="scientific">Gnomoniopsis smithogilvyi</name>
    <dbReference type="NCBI Taxonomy" id="1191159"/>
    <lineage>
        <taxon>Eukaryota</taxon>
        <taxon>Fungi</taxon>
        <taxon>Dikarya</taxon>
        <taxon>Ascomycota</taxon>
        <taxon>Pezizomycotina</taxon>
        <taxon>Sordariomycetes</taxon>
        <taxon>Sordariomycetidae</taxon>
        <taxon>Diaporthales</taxon>
        <taxon>Gnomoniaceae</taxon>
        <taxon>Gnomoniopsis</taxon>
    </lineage>
</organism>
<evidence type="ECO:0000313" key="3">
    <source>
        <dbReference type="EMBL" id="KAJ4393098.1"/>
    </source>
</evidence>